<proteinExistence type="predicted"/>
<dbReference type="STRING" id="675824.A0A1E3PV72"/>
<organism evidence="2 3">
    <name type="scientific">Lipomyces starkeyi NRRL Y-11557</name>
    <dbReference type="NCBI Taxonomy" id="675824"/>
    <lineage>
        <taxon>Eukaryota</taxon>
        <taxon>Fungi</taxon>
        <taxon>Dikarya</taxon>
        <taxon>Ascomycota</taxon>
        <taxon>Saccharomycotina</taxon>
        <taxon>Lipomycetes</taxon>
        <taxon>Lipomycetales</taxon>
        <taxon>Lipomycetaceae</taxon>
        <taxon>Lipomyces</taxon>
    </lineage>
</organism>
<feature type="region of interest" description="Disordered" evidence="1">
    <location>
        <begin position="9"/>
        <end position="30"/>
    </location>
</feature>
<protein>
    <recommendedName>
        <fullName evidence="4">C2H2-type domain-containing protein</fullName>
    </recommendedName>
</protein>
<sequence>MDVDSALAANLAGIGGPQDPTAGMHHHHHPHHLNMSAAVAAAAAIDPAIGLNAGTQDEIDPKKTCIFCHKTFSHPGSLGRHLDLKRGTRLHPADQVDQLRGDVKRRGDIVEIKARRARRAKEYNARDEVKERAKLRRKEKERNARGKEEAKGNFLNRLGLPALPPHPSFPYMVLYFLPPSQWPHDPPTQETYNQLYLILDPSMHMDDDRYLDWASKAKVAYDNWVGLPKNKRVDVWNREQRSAAEAALGTLTLFDLGRREEWLMDEEKRIMTMESMM</sequence>
<evidence type="ECO:0000313" key="3">
    <source>
        <dbReference type="Proteomes" id="UP000094385"/>
    </source>
</evidence>
<keyword evidence="3" id="KW-1185">Reference proteome</keyword>
<evidence type="ECO:0008006" key="4">
    <source>
        <dbReference type="Google" id="ProtNLM"/>
    </source>
</evidence>
<evidence type="ECO:0000313" key="2">
    <source>
        <dbReference type="EMBL" id="ODQ69301.1"/>
    </source>
</evidence>
<evidence type="ECO:0000256" key="1">
    <source>
        <dbReference type="SAM" id="MobiDB-lite"/>
    </source>
</evidence>
<dbReference type="OrthoDB" id="4095993at2759"/>
<dbReference type="AlphaFoldDB" id="A0A1E3PV72"/>
<dbReference type="EMBL" id="KV454304">
    <property type="protein sequence ID" value="ODQ69301.1"/>
    <property type="molecule type" value="Genomic_DNA"/>
</dbReference>
<accession>A0A1E3PV72</accession>
<reference evidence="2 3" key="1">
    <citation type="journal article" date="2016" name="Proc. Natl. Acad. Sci. U.S.A.">
        <title>Comparative genomics of biotechnologically important yeasts.</title>
        <authorList>
            <person name="Riley R."/>
            <person name="Haridas S."/>
            <person name="Wolfe K.H."/>
            <person name="Lopes M.R."/>
            <person name="Hittinger C.T."/>
            <person name="Goeker M."/>
            <person name="Salamov A.A."/>
            <person name="Wisecaver J.H."/>
            <person name="Long T.M."/>
            <person name="Calvey C.H."/>
            <person name="Aerts A.L."/>
            <person name="Barry K.W."/>
            <person name="Choi C."/>
            <person name="Clum A."/>
            <person name="Coughlan A.Y."/>
            <person name="Deshpande S."/>
            <person name="Douglass A.P."/>
            <person name="Hanson S.J."/>
            <person name="Klenk H.-P."/>
            <person name="LaButti K.M."/>
            <person name="Lapidus A."/>
            <person name="Lindquist E.A."/>
            <person name="Lipzen A.M."/>
            <person name="Meier-Kolthoff J.P."/>
            <person name="Ohm R.A."/>
            <person name="Otillar R.P."/>
            <person name="Pangilinan J.L."/>
            <person name="Peng Y."/>
            <person name="Rokas A."/>
            <person name="Rosa C.A."/>
            <person name="Scheuner C."/>
            <person name="Sibirny A.A."/>
            <person name="Slot J.C."/>
            <person name="Stielow J.B."/>
            <person name="Sun H."/>
            <person name="Kurtzman C.P."/>
            <person name="Blackwell M."/>
            <person name="Grigoriev I.V."/>
            <person name="Jeffries T.W."/>
        </authorList>
    </citation>
    <scope>NUCLEOTIDE SEQUENCE [LARGE SCALE GENOMIC DNA]</scope>
    <source>
        <strain evidence="2 3">NRRL Y-11557</strain>
    </source>
</reference>
<dbReference type="Proteomes" id="UP000094385">
    <property type="component" value="Unassembled WGS sequence"/>
</dbReference>
<gene>
    <name evidence="2" type="ORF">LIPSTDRAFT_30757</name>
</gene>
<name>A0A1E3PV72_LIPST</name>